<feature type="region of interest" description="Disordered" evidence="1">
    <location>
        <begin position="34"/>
        <end position="61"/>
    </location>
</feature>
<evidence type="ECO:0000313" key="2">
    <source>
        <dbReference type="EMBL" id="ANN66465.1"/>
    </source>
</evidence>
<dbReference type="EMBL" id="CP016170">
    <property type="protein sequence ID" value="ANN66465.1"/>
    <property type="molecule type" value="Genomic_DNA"/>
</dbReference>
<accession>A0A193FW14</accession>
<protein>
    <submittedName>
        <fullName evidence="3">Uncharacterized protein</fullName>
    </submittedName>
</protein>
<reference evidence="4 5" key="1">
    <citation type="submission" date="2016-06" db="EMBL/GenBank/DDBJ databases">
        <title>Complete genome sequences of Bordetella bronchialis and Bordetella flabilis.</title>
        <authorList>
            <person name="LiPuma J.J."/>
            <person name="Spilker T."/>
        </authorList>
    </citation>
    <scope>NUCLEOTIDE SEQUENCE [LARGE SCALE GENOMIC DNA]</scope>
    <source>
        <strain evidence="3 5">AU17976</strain>
        <strain evidence="2 4">AU3182</strain>
    </source>
</reference>
<keyword evidence="4" id="KW-1185">Reference proteome</keyword>
<dbReference type="KEGG" id="bbro:BAU06_09305"/>
<organism evidence="3 5">
    <name type="scientific">Bordetella bronchialis</name>
    <dbReference type="NCBI Taxonomy" id="463025"/>
    <lineage>
        <taxon>Bacteria</taxon>
        <taxon>Pseudomonadati</taxon>
        <taxon>Pseudomonadota</taxon>
        <taxon>Betaproteobacteria</taxon>
        <taxon>Burkholderiales</taxon>
        <taxon>Alcaligenaceae</taxon>
        <taxon>Bordetella</taxon>
    </lineage>
</organism>
<dbReference type="STRING" id="463025.BAU08_09515"/>
<name>A0A193FW14_9BORD</name>
<dbReference type="Proteomes" id="UP000092213">
    <property type="component" value="Chromosome"/>
</dbReference>
<dbReference type="EMBL" id="CP016171">
    <property type="protein sequence ID" value="ANN71543.1"/>
    <property type="molecule type" value="Genomic_DNA"/>
</dbReference>
<sequence>MAKFTKAFRGVKKGEIYPTQFKVGDDCPPELESAAKSLGAVGKAGSKPDDKPASTGGENQA</sequence>
<dbReference type="Proteomes" id="UP000091897">
    <property type="component" value="Chromosome"/>
</dbReference>
<evidence type="ECO:0000256" key="1">
    <source>
        <dbReference type="SAM" id="MobiDB-lite"/>
    </source>
</evidence>
<evidence type="ECO:0000313" key="3">
    <source>
        <dbReference type="EMBL" id="ANN71543.1"/>
    </source>
</evidence>
<dbReference type="RefSeq" id="WP_066347570.1">
    <property type="nucleotide sequence ID" value="NZ_CBCSFJ010000005.1"/>
</dbReference>
<gene>
    <name evidence="2" type="ORF">BAU06_09305</name>
    <name evidence="3" type="ORF">BAU08_09515</name>
</gene>
<evidence type="ECO:0000313" key="5">
    <source>
        <dbReference type="Proteomes" id="UP000092213"/>
    </source>
</evidence>
<proteinExistence type="predicted"/>
<dbReference type="OrthoDB" id="8613581at2"/>
<dbReference type="AlphaFoldDB" id="A0A193FW14"/>
<evidence type="ECO:0000313" key="4">
    <source>
        <dbReference type="Proteomes" id="UP000091897"/>
    </source>
</evidence>